<dbReference type="EMBL" id="MXAV01000040">
    <property type="protein sequence ID" value="PKY10184.1"/>
    <property type="molecule type" value="Genomic_DNA"/>
</dbReference>
<organism evidence="1 2">
    <name type="scientific">Acidithiobacillus marinus</name>
    <dbReference type="NCBI Taxonomy" id="187490"/>
    <lineage>
        <taxon>Bacteria</taxon>
        <taxon>Pseudomonadati</taxon>
        <taxon>Pseudomonadota</taxon>
        <taxon>Acidithiobacillia</taxon>
        <taxon>Acidithiobacillales</taxon>
        <taxon>Acidithiobacillaceae</taxon>
        <taxon>Acidithiobacillus</taxon>
    </lineage>
</organism>
<dbReference type="OrthoDB" id="13547at2"/>
<sequence>MIRIPSDVLQRLALILVTLEREDTLLQGVTRRLFDDHSRLDDAWLDSILTTPEGIDRLESFGAKFGRMQDTLMGKALPTYLQAVLEPTGSVIDHLNRAEALGIIEQAQDWMEMRALRNRLVHEYLPGPEVMLASLERAHHFIPVLQATYIELQHRATRIPGWKPELMILTGKE</sequence>
<dbReference type="Gene3D" id="1.20.120.330">
    <property type="entry name" value="Nucleotidyltransferases domain 2"/>
    <property type="match status" value="1"/>
</dbReference>
<accession>A0A2I1DK02</accession>
<comment type="caution">
    <text evidence="1">The sequence shown here is derived from an EMBL/GenBank/DDBJ whole genome shotgun (WGS) entry which is preliminary data.</text>
</comment>
<dbReference type="RefSeq" id="WP_101538305.1">
    <property type="nucleotide sequence ID" value="NZ_MXAV01000040.1"/>
</dbReference>
<dbReference type="AlphaFoldDB" id="A0A2I1DK02"/>
<keyword evidence="2" id="KW-1185">Reference proteome</keyword>
<proteinExistence type="predicted"/>
<protein>
    <recommendedName>
        <fullName evidence="3">DUF86 domain-containing protein</fullName>
    </recommendedName>
</protein>
<evidence type="ECO:0000313" key="2">
    <source>
        <dbReference type="Proteomes" id="UP000234329"/>
    </source>
</evidence>
<gene>
    <name evidence="1" type="ORF">B1757_10710</name>
</gene>
<evidence type="ECO:0008006" key="3">
    <source>
        <dbReference type="Google" id="ProtNLM"/>
    </source>
</evidence>
<evidence type="ECO:0000313" key="1">
    <source>
        <dbReference type="EMBL" id="PKY10184.1"/>
    </source>
</evidence>
<dbReference type="SUPFAM" id="SSF81593">
    <property type="entry name" value="Nucleotidyltransferase substrate binding subunit/domain"/>
    <property type="match status" value="1"/>
</dbReference>
<dbReference type="Proteomes" id="UP000234329">
    <property type="component" value="Unassembled WGS sequence"/>
</dbReference>
<dbReference type="InParanoid" id="A0A2I1DK02"/>
<name>A0A2I1DK02_9PROT</name>
<reference evidence="1 2" key="1">
    <citation type="submission" date="2017-03" db="EMBL/GenBank/DDBJ databases">
        <title>Draft genime sequence of the acidophilic sulfur-oxidizing bacterium Acidithiobacillus sp. SH, isolated from seawater.</title>
        <authorList>
            <person name="Sharmin S."/>
            <person name="Tokuhisa M."/>
            <person name="Kanao T."/>
            <person name="Kamimura K."/>
        </authorList>
    </citation>
    <scope>NUCLEOTIDE SEQUENCE [LARGE SCALE GENOMIC DNA]</scope>
    <source>
        <strain evidence="1 2">SH</strain>
    </source>
</reference>